<dbReference type="AlphaFoldDB" id="A0AAV7XMU6"/>
<evidence type="ECO:0000256" key="5">
    <source>
        <dbReference type="SAM" id="MobiDB-lite"/>
    </source>
</evidence>
<evidence type="ECO:0000256" key="1">
    <source>
        <dbReference type="ARBA" id="ARBA00004123"/>
    </source>
</evidence>
<dbReference type="GO" id="GO:0005634">
    <property type="term" value="C:nucleus"/>
    <property type="evidence" value="ECO:0007669"/>
    <property type="project" value="UniProtKB-SubCell"/>
</dbReference>
<feature type="compositionally biased region" description="Basic and acidic residues" evidence="5">
    <location>
        <begin position="553"/>
        <end position="563"/>
    </location>
</feature>
<dbReference type="Pfam" id="PF00505">
    <property type="entry name" value="HMG_box"/>
    <property type="match status" value="1"/>
</dbReference>
<feature type="compositionally biased region" description="Acidic residues" evidence="5">
    <location>
        <begin position="603"/>
        <end position="613"/>
    </location>
</feature>
<dbReference type="PROSITE" id="PS50118">
    <property type="entry name" value="HMG_BOX_2"/>
    <property type="match status" value="2"/>
</dbReference>
<evidence type="ECO:0000256" key="3">
    <source>
        <dbReference type="ARBA" id="ARBA00023242"/>
    </source>
</evidence>
<feature type="domain" description="HMG box" evidence="6">
    <location>
        <begin position="352"/>
        <end position="419"/>
    </location>
</feature>
<feature type="DNA-binding region" description="HMG box" evidence="4">
    <location>
        <begin position="167"/>
        <end position="235"/>
    </location>
</feature>
<gene>
    <name evidence="7" type="ORF">ONE63_008636</name>
</gene>
<evidence type="ECO:0000313" key="7">
    <source>
        <dbReference type="EMBL" id="KAJ1527097.1"/>
    </source>
</evidence>
<feature type="compositionally biased region" description="Acidic residues" evidence="5">
    <location>
        <begin position="637"/>
        <end position="648"/>
    </location>
</feature>
<dbReference type="EMBL" id="JAPTSV010000006">
    <property type="protein sequence ID" value="KAJ1527099.1"/>
    <property type="molecule type" value="Genomic_DNA"/>
</dbReference>
<proteinExistence type="predicted"/>
<evidence type="ECO:0000256" key="4">
    <source>
        <dbReference type="PROSITE-ProRule" id="PRU00267"/>
    </source>
</evidence>
<feature type="compositionally biased region" description="Low complexity" evidence="5">
    <location>
        <begin position="620"/>
        <end position="636"/>
    </location>
</feature>
<organism evidence="7 8">
    <name type="scientific">Megalurothrips usitatus</name>
    <name type="common">bean blossom thrips</name>
    <dbReference type="NCBI Taxonomy" id="439358"/>
    <lineage>
        <taxon>Eukaryota</taxon>
        <taxon>Metazoa</taxon>
        <taxon>Ecdysozoa</taxon>
        <taxon>Arthropoda</taxon>
        <taxon>Hexapoda</taxon>
        <taxon>Insecta</taxon>
        <taxon>Pterygota</taxon>
        <taxon>Neoptera</taxon>
        <taxon>Paraneoptera</taxon>
        <taxon>Thysanoptera</taxon>
        <taxon>Terebrantia</taxon>
        <taxon>Thripoidea</taxon>
        <taxon>Thripidae</taxon>
        <taxon>Megalurothrips</taxon>
    </lineage>
</organism>
<dbReference type="InterPro" id="IPR009071">
    <property type="entry name" value="HMG_box_dom"/>
</dbReference>
<dbReference type="InterPro" id="IPR051762">
    <property type="entry name" value="UBF1"/>
</dbReference>
<comment type="caution">
    <text evidence="7">The sequence shown here is derived from an EMBL/GenBank/DDBJ whole genome shotgun (WGS) entry which is preliminary data.</text>
</comment>
<feature type="compositionally biased region" description="Basic and acidic residues" evidence="5">
    <location>
        <begin position="23"/>
        <end position="33"/>
    </location>
</feature>
<name>A0AAV7XMU6_9NEOP</name>
<dbReference type="Proteomes" id="UP001075354">
    <property type="component" value="Chromosome 6"/>
</dbReference>
<keyword evidence="8" id="KW-1185">Reference proteome</keyword>
<dbReference type="Gene3D" id="1.10.30.10">
    <property type="entry name" value="High mobility group box domain"/>
    <property type="match status" value="4"/>
</dbReference>
<feature type="region of interest" description="Disordered" evidence="5">
    <location>
        <begin position="1"/>
        <end position="73"/>
    </location>
</feature>
<dbReference type="EMBL" id="JAPTSV010000006">
    <property type="protein sequence ID" value="KAJ1527097.1"/>
    <property type="molecule type" value="Genomic_DNA"/>
</dbReference>
<feature type="region of interest" description="Disordered" evidence="5">
    <location>
        <begin position="553"/>
        <end position="668"/>
    </location>
</feature>
<dbReference type="InterPro" id="IPR036910">
    <property type="entry name" value="HMG_box_dom_sf"/>
</dbReference>
<feature type="domain" description="HMG box" evidence="6">
    <location>
        <begin position="167"/>
        <end position="235"/>
    </location>
</feature>
<protein>
    <recommendedName>
        <fullName evidence="6">HMG box domain-containing protein</fullName>
    </recommendedName>
</protein>
<comment type="subcellular location">
    <subcellularLocation>
        <location evidence="1">Nucleus</location>
    </subcellularLocation>
</comment>
<feature type="compositionally biased region" description="Acidic residues" evidence="5">
    <location>
        <begin position="571"/>
        <end position="594"/>
    </location>
</feature>
<evidence type="ECO:0000256" key="2">
    <source>
        <dbReference type="ARBA" id="ARBA00023125"/>
    </source>
</evidence>
<feature type="compositionally biased region" description="Acidic residues" evidence="5">
    <location>
        <begin position="53"/>
        <end position="62"/>
    </location>
</feature>
<sequence>MGLKKRSSAVVEDQVPSKRRKEGKGVKEVEPHERKKNKKSKESKVIIPKNEPVWEEDEDDAEEKNMKDGASPWPEADLMELFNRIESVIPSDDSLMYSTRMSHVDWNEVAFNNYTPEECQTVMAEILKKVRGFRLMKEMISDARQWARKPWTSFYNKKSQSSHPEMPKRPMTQYMLFFMDRKDKVAAAHPNLDMLQVSKAIAAMWNELAPEKKKKWEGKAAIAREVYNEKLKKFYEKHPECVPNKDKNLVAGLRKPRTPKLIFIDDKIGKMENDPSFDRSSAIIQLTRKWMQLPDEKRLAWINKAVEEETKYWDAVKLQQAADPDFAPSLVMKTVLTKEEAALKDRAGGKPAKPPASAYAIFCSHMLSHDPHVKSLIPKDRMKQTALLWSEMSAAAKNEYQKKLVEIKEQYKLDFAAYLESLPDEERQEELMKTQTKKKPTKVQVNNGKDLKNSKPKLPSSGKPGQHLKAVRHYFPGEPKQPPVNPYDLFVESFVADTKLPESEAPRFWEMLPQNDKAKFHRKLKELKEKYIKDYKKFLKSLDEDEVAKYNELQKRNKEREAAAESGNADDSSDKEDQEDDSDEDDSSSDDEETNVVAKQENDDSDSDENEENEEKKSASDSSSSSSSSGSSSSSSEDSDSSSDESDEGNQNTAVKKEESDSDSSDDE</sequence>
<dbReference type="SMART" id="SM00398">
    <property type="entry name" value="HMG"/>
    <property type="match status" value="4"/>
</dbReference>
<reference evidence="7" key="1">
    <citation type="submission" date="2022-12" db="EMBL/GenBank/DDBJ databases">
        <title>Chromosome-level genome assembly of the bean flower thrips Megalurothrips usitatus.</title>
        <authorList>
            <person name="Ma L."/>
            <person name="Liu Q."/>
            <person name="Li H."/>
            <person name="Cai W."/>
        </authorList>
    </citation>
    <scope>NUCLEOTIDE SEQUENCE</scope>
    <source>
        <strain evidence="7">Cailab_2022a</strain>
    </source>
</reference>
<feature type="DNA-binding region" description="HMG box" evidence="4">
    <location>
        <begin position="352"/>
        <end position="419"/>
    </location>
</feature>
<evidence type="ECO:0000313" key="8">
    <source>
        <dbReference type="Proteomes" id="UP001075354"/>
    </source>
</evidence>
<dbReference type="GO" id="GO:0003677">
    <property type="term" value="F:DNA binding"/>
    <property type="evidence" value="ECO:0007669"/>
    <property type="project" value="UniProtKB-UniRule"/>
</dbReference>
<feature type="region of interest" description="Disordered" evidence="5">
    <location>
        <begin position="428"/>
        <end position="467"/>
    </location>
</feature>
<keyword evidence="3 4" id="KW-0539">Nucleus</keyword>
<dbReference type="PANTHER" id="PTHR46318">
    <property type="entry name" value="UPSTREAM BINDING TRANSCRIPTION FACTOR"/>
    <property type="match status" value="1"/>
</dbReference>
<dbReference type="PANTHER" id="PTHR46318:SF3">
    <property type="entry name" value="UPSTREAM BINDING TRANSCRIPTION FACTOR"/>
    <property type="match status" value="1"/>
</dbReference>
<accession>A0AAV7XMU6</accession>
<dbReference type="SUPFAM" id="SSF47095">
    <property type="entry name" value="HMG-box"/>
    <property type="match status" value="4"/>
</dbReference>
<keyword evidence="2 4" id="KW-0238">DNA-binding</keyword>
<evidence type="ECO:0000259" key="6">
    <source>
        <dbReference type="PROSITE" id="PS50118"/>
    </source>
</evidence>